<accession>L9KUH7</accession>
<reference evidence="3" key="2">
    <citation type="journal article" date="2013" name="Nat. Commun.">
        <title>Genome of the Chinese tree shrew.</title>
        <authorList>
            <person name="Fan Y."/>
            <person name="Huang Z.Y."/>
            <person name="Cao C.C."/>
            <person name="Chen C.S."/>
            <person name="Chen Y.X."/>
            <person name="Fan D.D."/>
            <person name="He J."/>
            <person name="Hou H.L."/>
            <person name="Hu L."/>
            <person name="Hu X.T."/>
            <person name="Jiang X.T."/>
            <person name="Lai R."/>
            <person name="Lang Y.S."/>
            <person name="Liang B."/>
            <person name="Liao S.G."/>
            <person name="Mu D."/>
            <person name="Ma Y.Y."/>
            <person name="Niu Y.Y."/>
            <person name="Sun X.Q."/>
            <person name="Xia J.Q."/>
            <person name="Xiao J."/>
            <person name="Xiong Z.Q."/>
            <person name="Xu L."/>
            <person name="Yang L."/>
            <person name="Zhang Y."/>
            <person name="Zhao W."/>
            <person name="Zhao X.D."/>
            <person name="Zheng Y.T."/>
            <person name="Zhou J.M."/>
            <person name="Zhu Y.B."/>
            <person name="Zhang G.J."/>
            <person name="Wang J."/>
            <person name="Yao Y.G."/>
        </authorList>
    </citation>
    <scope>NUCLEOTIDE SEQUENCE [LARGE SCALE GENOMIC DNA]</scope>
</reference>
<dbReference type="AlphaFoldDB" id="L9KUH7"/>
<evidence type="ECO:0000313" key="2">
    <source>
        <dbReference type="EMBL" id="ELW66119.1"/>
    </source>
</evidence>
<organism evidence="2 3">
    <name type="scientific">Tupaia chinensis</name>
    <name type="common">Chinese tree shrew</name>
    <name type="synonym">Tupaia belangeri chinensis</name>
    <dbReference type="NCBI Taxonomy" id="246437"/>
    <lineage>
        <taxon>Eukaryota</taxon>
        <taxon>Metazoa</taxon>
        <taxon>Chordata</taxon>
        <taxon>Craniata</taxon>
        <taxon>Vertebrata</taxon>
        <taxon>Euteleostomi</taxon>
        <taxon>Mammalia</taxon>
        <taxon>Eutheria</taxon>
        <taxon>Euarchontoglires</taxon>
        <taxon>Scandentia</taxon>
        <taxon>Tupaiidae</taxon>
        <taxon>Tupaia</taxon>
    </lineage>
</organism>
<name>L9KUH7_TUPCH</name>
<keyword evidence="3" id="KW-1185">Reference proteome</keyword>
<sequence length="146" mass="15248">MWRDPVTGPGAQSRVTDCHMCVQRWQEHAQAAREGSQPTASTPGHPGHPAKRHALGQLVLSQSHWGPPDGQAAGAGRSARHLQTSRSSSHSLTAHPATARASFGPQRQRGALQSALHASHAPSSALALAQHVLPAAHTAHRAAGHA</sequence>
<evidence type="ECO:0000313" key="3">
    <source>
        <dbReference type="Proteomes" id="UP000011518"/>
    </source>
</evidence>
<feature type="compositionally biased region" description="Polar residues" evidence="1">
    <location>
        <begin position="81"/>
        <end position="92"/>
    </location>
</feature>
<proteinExistence type="predicted"/>
<feature type="region of interest" description="Disordered" evidence="1">
    <location>
        <begin position="29"/>
        <end position="118"/>
    </location>
</feature>
<evidence type="ECO:0000256" key="1">
    <source>
        <dbReference type="SAM" id="MobiDB-lite"/>
    </source>
</evidence>
<protein>
    <submittedName>
        <fullName evidence="2">Uncharacterized protein</fullName>
    </submittedName>
</protein>
<gene>
    <name evidence="2" type="ORF">TREES_T100014928</name>
</gene>
<reference evidence="3" key="1">
    <citation type="submission" date="2012-07" db="EMBL/GenBank/DDBJ databases">
        <title>Genome of the Chinese tree shrew, a rising model animal genetically related to primates.</title>
        <authorList>
            <person name="Zhang G."/>
            <person name="Fan Y."/>
            <person name="Yao Y."/>
            <person name="Huang Z."/>
        </authorList>
    </citation>
    <scope>NUCLEOTIDE SEQUENCE [LARGE SCALE GENOMIC DNA]</scope>
</reference>
<dbReference type="Proteomes" id="UP000011518">
    <property type="component" value="Unassembled WGS sequence"/>
</dbReference>
<dbReference type="InParanoid" id="L9KUH7"/>
<dbReference type="EMBL" id="KB320663">
    <property type="protein sequence ID" value="ELW66119.1"/>
    <property type="molecule type" value="Genomic_DNA"/>
</dbReference>